<dbReference type="AlphaFoldDB" id="A0A5D3WIS5"/>
<organism evidence="1 2">
    <name type="scientific">Geothermobacter ehrlichii</name>
    <dbReference type="NCBI Taxonomy" id="213224"/>
    <lineage>
        <taxon>Bacteria</taxon>
        <taxon>Pseudomonadati</taxon>
        <taxon>Thermodesulfobacteriota</taxon>
        <taxon>Desulfuromonadia</taxon>
        <taxon>Desulfuromonadales</taxon>
        <taxon>Geothermobacteraceae</taxon>
        <taxon>Geothermobacter</taxon>
    </lineage>
</organism>
<dbReference type="RefSeq" id="WP_148896792.1">
    <property type="nucleotide sequence ID" value="NZ_VNIB01000014.1"/>
</dbReference>
<reference evidence="1 2" key="1">
    <citation type="submission" date="2019-07" db="EMBL/GenBank/DDBJ databases">
        <title>Genomic Encyclopedia of Type Strains, Phase IV (KMG-IV): sequencing the most valuable type-strain genomes for metagenomic binning, comparative biology and taxonomic classification.</title>
        <authorList>
            <person name="Goeker M."/>
        </authorList>
    </citation>
    <scope>NUCLEOTIDE SEQUENCE [LARGE SCALE GENOMIC DNA]</scope>
    <source>
        <strain evidence="1 2">SS015</strain>
    </source>
</reference>
<comment type="caution">
    <text evidence="1">The sequence shown here is derived from an EMBL/GenBank/DDBJ whole genome shotgun (WGS) entry which is preliminary data.</text>
</comment>
<accession>A0A5D3WIS5</accession>
<gene>
    <name evidence="1" type="ORF">EDC39_11423</name>
</gene>
<dbReference type="EMBL" id="VNIB01000014">
    <property type="protein sequence ID" value="TYO96318.1"/>
    <property type="molecule type" value="Genomic_DNA"/>
</dbReference>
<proteinExistence type="predicted"/>
<name>A0A5D3WIS5_9BACT</name>
<evidence type="ECO:0000313" key="2">
    <source>
        <dbReference type="Proteomes" id="UP000324159"/>
    </source>
</evidence>
<keyword evidence="2" id="KW-1185">Reference proteome</keyword>
<protein>
    <submittedName>
        <fullName evidence="1">Uncharacterized protein</fullName>
    </submittedName>
</protein>
<evidence type="ECO:0000313" key="1">
    <source>
        <dbReference type="EMBL" id="TYO96318.1"/>
    </source>
</evidence>
<sequence>MKKYNTFYLQFYNVGSRKVTNEVAELTYKFLSAAKDLINIINNIFDGSLRFSIYHEDYKNNYNVKISISIEYQRSYGEFVNVVFDAFFSMLLSMLDGGNKACSQIKILFEFKSLAQDNGFSVSPIYFSEMENTIKKVASVVVKNTSIRAVLVPCWSVFKNESIGSVKYCDKSLEDEKESDVELFSSPKEDNFTKIVLEVLPVVTLVKNGVNVRIDVVGDVGNCNISQDARNKIKKFVRNLFPAGMKAVLEVSRKGVTIIDLDI</sequence>
<dbReference type="Proteomes" id="UP000324159">
    <property type="component" value="Unassembled WGS sequence"/>
</dbReference>